<dbReference type="Gene3D" id="1.10.630.10">
    <property type="entry name" value="Cytochrome P450"/>
    <property type="match status" value="1"/>
</dbReference>
<dbReference type="InterPro" id="IPR036396">
    <property type="entry name" value="Cyt_P450_sf"/>
</dbReference>
<comment type="caution">
    <text evidence="2">The sequence shown here is derived from an EMBL/GenBank/DDBJ whole genome shotgun (WGS) entry which is preliminary data.</text>
</comment>
<dbReference type="Proteomes" id="UP000092993">
    <property type="component" value="Unassembled WGS sequence"/>
</dbReference>
<dbReference type="PANTHER" id="PTHR24293:SF0">
    <property type="entry name" value="CYP46A1 PROTEIN-RELATED"/>
    <property type="match status" value="1"/>
</dbReference>
<dbReference type="GO" id="GO:0006707">
    <property type="term" value="P:cholesterol catabolic process"/>
    <property type="evidence" value="ECO:0007669"/>
    <property type="project" value="InterPro"/>
</dbReference>
<keyword evidence="3" id="KW-1185">Reference proteome</keyword>
<gene>
    <name evidence="2" type="primary">Cyp46a1</name>
    <name evidence="2" type="ORF">A0H81_12126</name>
</gene>
<dbReference type="SUPFAM" id="SSF48264">
    <property type="entry name" value="Cytochrome P450"/>
    <property type="match status" value="1"/>
</dbReference>
<proteinExistence type="predicted"/>
<keyword evidence="1" id="KW-1133">Transmembrane helix</keyword>
<keyword evidence="1" id="KW-0472">Membrane</keyword>
<evidence type="ECO:0000256" key="1">
    <source>
        <dbReference type="SAM" id="Phobius"/>
    </source>
</evidence>
<accession>A0A1C7LYR4</accession>
<dbReference type="PANTHER" id="PTHR24293">
    <property type="entry name" value="CYTOCHROME P450 FAMILY 46 SUBFAMILY A"/>
    <property type="match status" value="1"/>
</dbReference>
<dbReference type="OrthoDB" id="2801521at2759"/>
<dbReference type="GO" id="GO:0033781">
    <property type="term" value="F:cholesterol 24-hydroxylase activity"/>
    <property type="evidence" value="ECO:0007669"/>
    <property type="project" value="InterPro"/>
</dbReference>
<feature type="transmembrane region" description="Helical" evidence="1">
    <location>
        <begin position="6"/>
        <end position="28"/>
    </location>
</feature>
<reference evidence="2 3" key="1">
    <citation type="submission" date="2016-03" db="EMBL/GenBank/DDBJ databases">
        <title>Whole genome sequencing of Grifola frondosa 9006-11.</title>
        <authorList>
            <person name="Min B."/>
            <person name="Park H."/>
            <person name="Kim J.-G."/>
            <person name="Cho H."/>
            <person name="Oh Y.-L."/>
            <person name="Kong W.-S."/>
            <person name="Choi I.-G."/>
        </authorList>
    </citation>
    <scope>NUCLEOTIDE SEQUENCE [LARGE SCALE GENOMIC DNA]</scope>
    <source>
        <strain evidence="2 3">9006-11</strain>
    </source>
</reference>
<keyword evidence="1" id="KW-0812">Transmembrane</keyword>
<evidence type="ECO:0000313" key="2">
    <source>
        <dbReference type="EMBL" id="OBZ67964.1"/>
    </source>
</evidence>
<organism evidence="2 3">
    <name type="scientific">Grifola frondosa</name>
    <name type="common">Maitake</name>
    <name type="synonym">Polyporus frondosus</name>
    <dbReference type="NCBI Taxonomy" id="5627"/>
    <lineage>
        <taxon>Eukaryota</taxon>
        <taxon>Fungi</taxon>
        <taxon>Dikarya</taxon>
        <taxon>Basidiomycota</taxon>
        <taxon>Agaricomycotina</taxon>
        <taxon>Agaricomycetes</taxon>
        <taxon>Polyporales</taxon>
        <taxon>Grifolaceae</taxon>
        <taxon>Grifola</taxon>
    </lineage>
</organism>
<dbReference type="InterPro" id="IPR001128">
    <property type="entry name" value="Cyt_P450"/>
</dbReference>
<dbReference type="InterPro" id="IPR039983">
    <property type="entry name" value="CYP46A1"/>
</dbReference>
<dbReference type="STRING" id="5627.A0A1C7LYR4"/>
<sequence length="294" mass="33415">MAINSQYTFVLSLIVAGLSFAFALWKIYSTLLRPYRTSLRNLPGPPSPSWLFGNLKEIWNDESSVLHEEWVKQYGPNIIYRGFGNMDTLCTMDTRALNHILTHSNEYQKPEHARGNLARILGKAQIRELTEIFVEKAIQASAAQGVLLCDLSFVQLRDVWRAEIDKQGEPARIEVLSWLGKMTLDVIGLAGFNYTFDALDVTKKPNELTLAFQEIFNSSMEMSFYNILRTFLPILRILPNKRAQRTDDAQRVMRTIGKQLIEEKKAAVMKELAAEKADGVVERKDLQAATCSHC</sequence>
<dbReference type="GO" id="GO:0020037">
    <property type="term" value="F:heme binding"/>
    <property type="evidence" value="ECO:0007669"/>
    <property type="project" value="InterPro"/>
</dbReference>
<dbReference type="Pfam" id="PF00067">
    <property type="entry name" value="p450"/>
    <property type="match status" value="1"/>
</dbReference>
<dbReference type="EMBL" id="LUGG01000023">
    <property type="protein sequence ID" value="OBZ67964.1"/>
    <property type="molecule type" value="Genomic_DNA"/>
</dbReference>
<dbReference type="AlphaFoldDB" id="A0A1C7LYR4"/>
<protein>
    <submittedName>
        <fullName evidence="2">Cholesterol 24-hydroxylase</fullName>
    </submittedName>
</protein>
<name>A0A1C7LYR4_GRIFR</name>
<dbReference type="GO" id="GO:0005506">
    <property type="term" value="F:iron ion binding"/>
    <property type="evidence" value="ECO:0007669"/>
    <property type="project" value="InterPro"/>
</dbReference>
<evidence type="ECO:0000313" key="3">
    <source>
        <dbReference type="Proteomes" id="UP000092993"/>
    </source>
</evidence>